<dbReference type="Pfam" id="PF10186">
    <property type="entry name" value="ATG14"/>
    <property type="match status" value="1"/>
</dbReference>
<feature type="compositionally biased region" description="Polar residues" evidence="5">
    <location>
        <begin position="675"/>
        <end position="696"/>
    </location>
</feature>
<dbReference type="PANTHER" id="PTHR10696:SF54">
    <property type="entry name" value="FAMILY OXIDOREDUCTASE, PUTATIVE (AFU_ORTHOLOGUE AFUA_4G13850)-RELATED"/>
    <property type="match status" value="1"/>
</dbReference>
<dbReference type="GO" id="GO:0032991">
    <property type="term" value="C:protein-containing complex"/>
    <property type="evidence" value="ECO:0007669"/>
    <property type="project" value="UniProtKB-ARBA"/>
</dbReference>
<accession>A0AAD5YS09</accession>
<dbReference type="FunFam" id="3.60.130.10:FF:000011">
    <property type="entry name" value="Taurine catabolism dioxygenase TauD"/>
    <property type="match status" value="1"/>
</dbReference>
<evidence type="ECO:0000256" key="3">
    <source>
        <dbReference type="ARBA" id="ARBA00023002"/>
    </source>
</evidence>
<dbReference type="EMBL" id="JANIEX010001030">
    <property type="protein sequence ID" value="KAJ3561265.1"/>
    <property type="molecule type" value="Genomic_DNA"/>
</dbReference>
<evidence type="ECO:0000313" key="7">
    <source>
        <dbReference type="EMBL" id="KAJ3561265.1"/>
    </source>
</evidence>
<feature type="domain" description="TauD/TfdA-like" evidence="6">
    <location>
        <begin position="117"/>
        <end position="368"/>
    </location>
</feature>
<organism evidence="7 8">
    <name type="scientific">Leucocoprinus birnbaumii</name>
    <dbReference type="NCBI Taxonomy" id="56174"/>
    <lineage>
        <taxon>Eukaryota</taxon>
        <taxon>Fungi</taxon>
        <taxon>Dikarya</taxon>
        <taxon>Basidiomycota</taxon>
        <taxon>Agaricomycotina</taxon>
        <taxon>Agaricomycetes</taxon>
        <taxon>Agaricomycetidae</taxon>
        <taxon>Agaricales</taxon>
        <taxon>Agaricineae</taxon>
        <taxon>Agaricaceae</taxon>
        <taxon>Leucocoprinus</taxon>
    </lineage>
</organism>
<sequence>MASAAVAQPINPFGQLPNGSKAIETFRDIPAKQPDISYHPNQEKWKARTERRLRENPSLPLEQLPEGFPKKLESPLVWEGKDWTSEEQWVYNLSKEEIEEIDTAVKYFNSLKLPFGHITAETFPLPSLGKKLRELSKELYEGRGFFVLRTIPVDSYSREDNVLIYAGVSAHIANVRGLQDKNGGVLSHIKDLTQVVDKGTIGGPAYTTDKQVFHTDRGDVVSLFALEVAAEGGTSRISSAWRVYNELAEKRPDLIRTLAEPWPEDGFGREPPVTLRPLLFYHENKAIIQYARRYFTGFMALPRSTEIPPITEAQAEALDSLHFLAERFSLGLNFQKGDIQYINNLSIFHARDGFRDDEKQSRHLLRLWLHDDEHAWKLPETLEKVWKETYSVPADEQTFPLESVIRGPLAEGAVTLMDCKICEQTHRQFFCEVCLKTHLRDFRHQTQHYATDRDNQIVKAARALEHIDSVRVPRAQAADYQRSVEELYEGLTALRKDNDKKRDRLRILRESLASRRRHLSGVKLQPRHPSSQPSGGGDSREAQELASLSATIARARSGLVQELVEVFNVVEVGGRPPIGGKAGTKGEWTIGDLILPVPGDIRRYPPDHINAVITHTIHFLSLLTFYLGIKLPFEITWSGKKLGVGQPFIGAIKGPENGGWAKWYKKHPLHLSSAPTVSAQSTSSRDQSLSHTGSKSNQRRGEIPADVPVTESYYDSLPPEQPQSSFTTALAMLLYDVCYLAWTQNVEVPLSQAGKLKCSPLFEDLDLTQGLHLGIHRRSHEATPLLPPPTPATFPSDFAQLLQATSVNPASRARASRVAAPVATSSNRSHRMSTTGTGARDIQSQRTMLGEKIDEEVEDDWDLVDEDIVLD</sequence>
<proteinExistence type="inferred from homology"/>
<evidence type="ECO:0000256" key="2">
    <source>
        <dbReference type="ARBA" id="ARBA00013807"/>
    </source>
</evidence>
<dbReference type="InterPro" id="IPR003819">
    <property type="entry name" value="TauD/TfdA-like"/>
</dbReference>
<dbReference type="Proteomes" id="UP001213000">
    <property type="component" value="Unassembled WGS sequence"/>
</dbReference>
<dbReference type="InterPro" id="IPR018791">
    <property type="entry name" value="UV_resistance/autophagy_Atg14"/>
</dbReference>
<keyword evidence="4" id="KW-0175">Coiled coil</keyword>
<keyword evidence="3" id="KW-0560">Oxidoreductase</keyword>
<evidence type="ECO:0000313" key="8">
    <source>
        <dbReference type="Proteomes" id="UP001213000"/>
    </source>
</evidence>
<dbReference type="InterPro" id="IPR042098">
    <property type="entry name" value="TauD-like_sf"/>
</dbReference>
<feature type="region of interest" description="Disordered" evidence="5">
    <location>
        <begin position="817"/>
        <end position="842"/>
    </location>
</feature>
<dbReference type="SUPFAM" id="SSF51197">
    <property type="entry name" value="Clavaminate synthase-like"/>
    <property type="match status" value="1"/>
</dbReference>
<feature type="compositionally biased region" description="Polar residues" evidence="5">
    <location>
        <begin position="824"/>
        <end position="842"/>
    </location>
</feature>
<reference evidence="7" key="1">
    <citation type="submission" date="2022-07" db="EMBL/GenBank/DDBJ databases">
        <title>Genome Sequence of Leucocoprinus birnbaumii.</title>
        <authorList>
            <person name="Buettner E."/>
        </authorList>
    </citation>
    <scope>NUCLEOTIDE SEQUENCE</scope>
    <source>
        <strain evidence="7">VT141</strain>
    </source>
</reference>
<evidence type="ECO:0000256" key="4">
    <source>
        <dbReference type="ARBA" id="ARBA00023054"/>
    </source>
</evidence>
<name>A0AAD5YS09_9AGAR</name>
<gene>
    <name evidence="7" type="ORF">NP233_g10299</name>
</gene>
<dbReference type="GO" id="GO:0005737">
    <property type="term" value="C:cytoplasm"/>
    <property type="evidence" value="ECO:0007669"/>
    <property type="project" value="UniProtKB-ARBA"/>
</dbReference>
<dbReference type="PANTHER" id="PTHR10696">
    <property type="entry name" value="GAMMA-BUTYROBETAINE HYDROXYLASE-RELATED"/>
    <property type="match status" value="1"/>
</dbReference>
<evidence type="ECO:0000259" key="6">
    <source>
        <dbReference type="Pfam" id="PF02668"/>
    </source>
</evidence>
<feature type="region of interest" description="Disordered" evidence="5">
    <location>
        <begin position="675"/>
        <end position="703"/>
    </location>
</feature>
<feature type="region of interest" description="Disordered" evidence="5">
    <location>
        <begin position="518"/>
        <end position="543"/>
    </location>
</feature>
<comment type="caution">
    <text evidence="7">The sequence shown here is derived from an EMBL/GenBank/DDBJ whole genome shotgun (WGS) entry which is preliminary data.</text>
</comment>
<keyword evidence="8" id="KW-1185">Reference proteome</keyword>
<dbReference type="AlphaFoldDB" id="A0AAD5YS09"/>
<evidence type="ECO:0000256" key="1">
    <source>
        <dbReference type="ARBA" id="ARBA00009574"/>
    </source>
</evidence>
<dbReference type="InterPro" id="IPR050411">
    <property type="entry name" value="AlphaKG_dependent_hydroxylases"/>
</dbReference>
<protein>
    <recommendedName>
        <fullName evidence="2">Autophagy-related protein 14</fullName>
    </recommendedName>
</protein>
<dbReference type="GO" id="GO:0016491">
    <property type="term" value="F:oxidoreductase activity"/>
    <property type="evidence" value="ECO:0007669"/>
    <property type="project" value="UniProtKB-KW"/>
</dbReference>
<dbReference type="Gene3D" id="3.60.130.10">
    <property type="entry name" value="Clavaminate synthase-like"/>
    <property type="match status" value="1"/>
</dbReference>
<dbReference type="Pfam" id="PF02668">
    <property type="entry name" value="TauD"/>
    <property type="match status" value="1"/>
</dbReference>
<evidence type="ECO:0000256" key="5">
    <source>
        <dbReference type="SAM" id="MobiDB-lite"/>
    </source>
</evidence>
<comment type="similarity">
    <text evidence="1">Belongs to the ATG14 family.</text>
</comment>